<comment type="caution">
    <text evidence="1">The sequence shown here is derived from an EMBL/GenBank/DDBJ whole genome shotgun (WGS) entry which is preliminary data.</text>
</comment>
<accession>A0AAW0MW70</accession>
<keyword evidence="2" id="KW-1185">Reference proteome</keyword>
<evidence type="ECO:0000313" key="1">
    <source>
        <dbReference type="EMBL" id="KAK7882886.1"/>
    </source>
</evidence>
<evidence type="ECO:0000313" key="2">
    <source>
        <dbReference type="Proteomes" id="UP001460270"/>
    </source>
</evidence>
<dbReference type="Proteomes" id="UP001460270">
    <property type="component" value="Unassembled WGS sequence"/>
</dbReference>
<proteinExistence type="predicted"/>
<sequence length="120" mass="12827">MHNTDRAKAAVSIVHQTDWKKVILVAVGMSAELVQRRGVYGVFIAAGPIQVCLVFTSPCSSCSTHGQMGFSQESEERGIRGQKVRCGDTLGPLPISSNVNQWKAAYSGQLHPLNQSAGDG</sequence>
<name>A0AAW0MW70_9GOBI</name>
<reference evidence="2" key="1">
    <citation type="submission" date="2024-04" db="EMBL/GenBank/DDBJ databases">
        <title>Salinicola lusitanus LLJ914,a marine bacterium isolated from the Okinawa Trough.</title>
        <authorList>
            <person name="Li J."/>
        </authorList>
    </citation>
    <scope>NUCLEOTIDE SEQUENCE [LARGE SCALE GENOMIC DNA]</scope>
</reference>
<dbReference type="EMBL" id="JBBPFD010000021">
    <property type="protein sequence ID" value="KAK7882886.1"/>
    <property type="molecule type" value="Genomic_DNA"/>
</dbReference>
<gene>
    <name evidence="1" type="ORF">WMY93_029060</name>
</gene>
<organism evidence="1 2">
    <name type="scientific">Mugilogobius chulae</name>
    <name type="common">yellowstripe goby</name>
    <dbReference type="NCBI Taxonomy" id="88201"/>
    <lineage>
        <taxon>Eukaryota</taxon>
        <taxon>Metazoa</taxon>
        <taxon>Chordata</taxon>
        <taxon>Craniata</taxon>
        <taxon>Vertebrata</taxon>
        <taxon>Euteleostomi</taxon>
        <taxon>Actinopterygii</taxon>
        <taxon>Neopterygii</taxon>
        <taxon>Teleostei</taxon>
        <taxon>Neoteleostei</taxon>
        <taxon>Acanthomorphata</taxon>
        <taxon>Gobiaria</taxon>
        <taxon>Gobiiformes</taxon>
        <taxon>Gobioidei</taxon>
        <taxon>Gobiidae</taxon>
        <taxon>Gobionellinae</taxon>
        <taxon>Mugilogobius</taxon>
    </lineage>
</organism>
<protein>
    <submittedName>
        <fullName evidence="1">Uncharacterized protein</fullName>
    </submittedName>
</protein>
<dbReference type="AlphaFoldDB" id="A0AAW0MW70"/>